<accession>A0A139A013</accession>
<dbReference type="SUPFAM" id="SSF52047">
    <property type="entry name" value="RNI-like"/>
    <property type="match status" value="1"/>
</dbReference>
<dbReference type="PANTHER" id="PTHR24114:SF2">
    <property type="entry name" value="F-BOX DOMAIN-CONTAINING PROTEIN-RELATED"/>
    <property type="match status" value="1"/>
</dbReference>
<dbReference type="PROSITE" id="PS00108">
    <property type="entry name" value="PROTEIN_KINASE_ST"/>
    <property type="match status" value="1"/>
</dbReference>
<dbReference type="InterPro" id="IPR008271">
    <property type="entry name" value="Ser/Thr_kinase_AS"/>
</dbReference>
<evidence type="ECO:0000256" key="2">
    <source>
        <dbReference type="ARBA" id="ARBA00022737"/>
    </source>
</evidence>
<dbReference type="PROSITE" id="PS50011">
    <property type="entry name" value="PROTEIN_KINASE_DOM"/>
    <property type="match status" value="1"/>
</dbReference>
<dbReference type="Gene3D" id="1.10.510.10">
    <property type="entry name" value="Transferase(Phosphotransferase) domain 1"/>
    <property type="match status" value="1"/>
</dbReference>
<feature type="domain" description="Protein kinase" evidence="3">
    <location>
        <begin position="1"/>
        <end position="190"/>
    </location>
</feature>
<dbReference type="InterPro" id="IPR032675">
    <property type="entry name" value="LRR_dom_sf"/>
</dbReference>
<dbReference type="InterPro" id="IPR052394">
    <property type="entry name" value="LRR-containing"/>
</dbReference>
<dbReference type="Pfam" id="PF13516">
    <property type="entry name" value="LRR_6"/>
    <property type="match status" value="6"/>
</dbReference>
<dbReference type="InterPro" id="IPR000719">
    <property type="entry name" value="Prot_kinase_dom"/>
</dbReference>
<organism evidence="4 5">
    <name type="scientific">Gonapodya prolifera (strain JEL478)</name>
    <name type="common">Monoblepharis prolifera</name>
    <dbReference type="NCBI Taxonomy" id="1344416"/>
    <lineage>
        <taxon>Eukaryota</taxon>
        <taxon>Fungi</taxon>
        <taxon>Fungi incertae sedis</taxon>
        <taxon>Chytridiomycota</taxon>
        <taxon>Chytridiomycota incertae sedis</taxon>
        <taxon>Monoblepharidomycetes</taxon>
        <taxon>Monoblepharidales</taxon>
        <taxon>Gonapodyaceae</taxon>
        <taxon>Gonapodya</taxon>
    </lineage>
</organism>
<evidence type="ECO:0000256" key="1">
    <source>
        <dbReference type="ARBA" id="ARBA00022614"/>
    </source>
</evidence>
<dbReference type="STRING" id="1344416.A0A139A013"/>
<dbReference type="Gene3D" id="3.80.10.10">
    <property type="entry name" value="Ribonuclease Inhibitor"/>
    <property type="match status" value="3"/>
</dbReference>
<proteinExistence type="predicted"/>
<dbReference type="AlphaFoldDB" id="A0A139A013"/>
<dbReference type="InterPro" id="IPR011009">
    <property type="entry name" value="Kinase-like_dom_sf"/>
</dbReference>
<evidence type="ECO:0000259" key="3">
    <source>
        <dbReference type="PROSITE" id="PS50011"/>
    </source>
</evidence>
<dbReference type="OrthoDB" id="1668230at2759"/>
<dbReference type="GO" id="GO:0005524">
    <property type="term" value="F:ATP binding"/>
    <property type="evidence" value="ECO:0007669"/>
    <property type="project" value="InterPro"/>
</dbReference>
<dbReference type="SUPFAM" id="SSF56112">
    <property type="entry name" value="Protein kinase-like (PK-like)"/>
    <property type="match status" value="1"/>
</dbReference>
<keyword evidence="2" id="KW-0677">Repeat</keyword>
<dbReference type="SMART" id="SM00220">
    <property type="entry name" value="S_TKc"/>
    <property type="match status" value="1"/>
</dbReference>
<dbReference type="InterPro" id="IPR001245">
    <property type="entry name" value="Ser-Thr/Tyr_kinase_cat_dom"/>
</dbReference>
<keyword evidence="5" id="KW-1185">Reference proteome</keyword>
<reference evidence="4 5" key="1">
    <citation type="journal article" date="2015" name="Genome Biol. Evol.">
        <title>Phylogenomic analyses indicate that early fungi evolved digesting cell walls of algal ancestors of land plants.</title>
        <authorList>
            <person name="Chang Y."/>
            <person name="Wang S."/>
            <person name="Sekimoto S."/>
            <person name="Aerts A.L."/>
            <person name="Choi C."/>
            <person name="Clum A."/>
            <person name="LaButti K.M."/>
            <person name="Lindquist E.A."/>
            <person name="Yee Ngan C."/>
            <person name="Ohm R.A."/>
            <person name="Salamov A.A."/>
            <person name="Grigoriev I.V."/>
            <person name="Spatafora J.W."/>
            <person name="Berbee M.L."/>
        </authorList>
    </citation>
    <scope>NUCLEOTIDE SEQUENCE [LARGE SCALE GENOMIC DNA]</scope>
    <source>
        <strain evidence="4 5">JEL478</strain>
    </source>
</reference>
<gene>
    <name evidence="4" type="ORF">M427DRAFT_140049</name>
</gene>
<dbReference type="Pfam" id="PF07714">
    <property type="entry name" value="PK_Tyr_Ser-Thr"/>
    <property type="match status" value="1"/>
</dbReference>
<keyword evidence="1" id="KW-0433">Leucine-rich repeat</keyword>
<dbReference type="EMBL" id="KQ965838">
    <property type="protein sequence ID" value="KXS10099.1"/>
    <property type="molecule type" value="Genomic_DNA"/>
</dbReference>
<protein>
    <submittedName>
        <fullName evidence="4">RNI-like protein</fullName>
    </submittedName>
</protein>
<name>A0A139A013_GONPJ</name>
<dbReference type="GO" id="GO:0004672">
    <property type="term" value="F:protein kinase activity"/>
    <property type="evidence" value="ECO:0007669"/>
    <property type="project" value="InterPro"/>
</dbReference>
<dbReference type="Proteomes" id="UP000070544">
    <property type="component" value="Unassembled WGS sequence"/>
</dbReference>
<sequence>MENGSVMEYLYRHPEANTPRRKLQLLMDICGAMDYLHEHGIVHTDLKPNNMLVDKQGRLFITDFGFAKVCSYMPPERLALWFWNSPVTHNVSTRAGDIYSFGISLYEIWSRQPAFQWSTRSPEEQQAVYSGIIGGTLRPDTTLVSDMPQELQLLMKQCWAANPDSRPKGFGVLFDAISKLLEALPEEPVFLLQTSSSVNTVPAMMETQNPPKWRELTPDEKRLPPEIQEAILSLSNGSPLELDLSAKFVPHETLQAEQLALAAFEAWNVVFQKRIVAMRQNPKPLLAFEVIAQDNERRRVDLENNRAKEEVERRHNLDDATMATRLRPLCDALSANRSLLVLNFAYNRITDPGMRVFADVLRRNGALRSLDLSRNKISGEGGASLGDGLRANMCLSVLDLSSNALGDSGARWIAEALKENSTLSELNLGGCGIGNEGSKVLGEALKLNKGLKALRIERNRIGDAGLVALIDAITMCRMESLSLSNQQSSIGSETIEAIAESLSRTNLKTFKFNVMEIGDDGARAFALALKSNKTIENLHLELNKIGSGGAVHLGEMLRNNETLQKLFLHRNNIRPTGARAIGEALAFNTRLSILDIRENSIGGVLPDSGETDEHTGIHCIADALKANGTLQYLGIFEYDMKPEMTKYVQDVIESANRTCTIFDDESQILDVI</sequence>
<evidence type="ECO:0000313" key="5">
    <source>
        <dbReference type="Proteomes" id="UP000070544"/>
    </source>
</evidence>
<dbReference type="SMART" id="SM00368">
    <property type="entry name" value="LRR_RI"/>
    <property type="match status" value="9"/>
</dbReference>
<dbReference type="PANTHER" id="PTHR24114">
    <property type="entry name" value="LEUCINE RICH REPEAT FAMILY PROTEIN"/>
    <property type="match status" value="1"/>
</dbReference>
<dbReference type="InterPro" id="IPR001611">
    <property type="entry name" value="Leu-rich_rpt"/>
</dbReference>
<evidence type="ECO:0000313" key="4">
    <source>
        <dbReference type="EMBL" id="KXS10099.1"/>
    </source>
</evidence>